<feature type="domain" description="PKD" evidence="6">
    <location>
        <begin position="1008"/>
        <end position="1059"/>
    </location>
</feature>
<dbReference type="PANTHER" id="PTHR24273:SF32">
    <property type="entry name" value="HYALIN"/>
    <property type="match status" value="1"/>
</dbReference>
<feature type="transmembrane region" description="Helical" evidence="5">
    <location>
        <begin position="12"/>
        <end position="28"/>
    </location>
</feature>
<dbReference type="InterPro" id="IPR006558">
    <property type="entry name" value="LamG-like"/>
</dbReference>
<keyword evidence="5" id="KW-1133">Transmembrane helix</keyword>
<dbReference type="Pfam" id="PF13385">
    <property type="entry name" value="Laminin_G_3"/>
    <property type="match status" value="1"/>
</dbReference>
<dbReference type="InterPro" id="IPR026444">
    <property type="entry name" value="Secre_tail"/>
</dbReference>
<dbReference type="Gene3D" id="2.40.10.10">
    <property type="entry name" value="Trypsin-like serine proteases"/>
    <property type="match status" value="1"/>
</dbReference>
<feature type="region of interest" description="Disordered" evidence="4">
    <location>
        <begin position="2246"/>
        <end position="2275"/>
    </location>
</feature>
<dbReference type="STRING" id="1913577.LPB144_07270"/>
<accession>A0A1L3J534</accession>
<dbReference type="EMBL" id="CP018153">
    <property type="protein sequence ID" value="APG60220.1"/>
    <property type="molecule type" value="Genomic_DNA"/>
</dbReference>
<evidence type="ECO:0000259" key="8">
    <source>
        <dbReference type="PROSITE" id="PS50835"/>
    </source>
</evidence>
<dbReference type="InterPro" id="IPR025667">
    <property type="entry name" value="SprB_repeat"/>
</dbReference>
<dbReference type="NCBIfam" id="TIGR04183">
    <property type="entry name" value="Por_Secre_tail"/>
    <property type="match status" value="1"/>
</dbReference>
<dbReference type="SUPFAM" id="SSF49899">
    <property type="entry name" value="Concanavalin A-like lectins/glucanases"/>
    <property type="match status" value="1"/>
</dbReference>
<dbReference type="SUPFAM" id="SSF49299">
    <property type="entry name" value="PKD domain"/>
    <property type="match status" value="1"/>
</dbReference>
<dbReference type="Pfam" id="PF18911">
    <property type="entry name" value="PKD_4"/>
    <property type="match status" value="1"/>
</dbReference>
<organism evidence="9 10">
    <name type="scientific">Christiangramia salexigens</name>
    <dbReference type="NCBI Taxonomy" id="1913577"/>
    <lineage>
        <taxon>Bacteria</taxon>
        <taxon>Pseudomonadati</taxon>
        <taxon>Bacteroidota</taxon>
        <taxon>Flavobacteriia</taxon>
        <taxon>Flavobacteriales</taxon>
        <taxon>Flavobacteriaceae</taxon>
        <taxon>Christiangramia</taxon>
    </lineage>
</organism>
<evidence type="ECO:0000313" key="10">
    <source>
        <dbReference type="Proteomes" id="UP000182510"/>
    </source>
</evidence>
<dbReference type="InterPro" id="IPR000601">
    <property type="entry name" value="PKD_dom"/>
</dbReference>
<feature type="domain" description="Ig-like" evidence="8">
    <location>
        <begin position="890"/>
        <end position="968"/>
    </location>
</feature>
<keyword evidence="2" id="KW-0677">Repeat</keyword>
<dbReference type="Proteomes" id="UP000182510">
    <property type="component" value="Chromosome"/>
</dbReference>
<dbReference type="SMART" id="SM00560">
    <property type="entry name" value="LamGL"/>
    <property type="match status" value="1"/>
</dbReference>
<dbReference type="GO" id="GO:0005975">
    <property type="term" value="P:carbohydrate metabolic process"/>
    <property type="evidence" value="ECO:0007669"/>
    <property type="project" value="UniProtKB-ARBA"/>
</dbReference>
<evidence type="ECO:0000259" key="6">
    <source>
        <dbReference type="PROSITE" id="PS50093"/>
    </source>
</evidence>
<dbReference type="InterPro" id="IPR007110">
    <property type="entry name" value="Ig-like_dom"/>
</dbReference>
<proteinExistence type="predicted"/>
<dbReference type="InterPro" id="IPR035986">
    <property type="entry name" value="PKD_dom_sf"/>
</dbReference>
<dbReference type="SMART" id="SM00089">
    <property type="entry name" value="PKD"/>
    <property type="match status" value="4"/>
</dbReference>
<feature type="domain" description="HYR" evidence="7">
    <location>
        <begin position="497"/>
        <end position="583"/>
    </location>
</feature>
<dbReference type="InterPro" id="IPR043504">
    <property type="entry name" value="Peptidase_S1_PA_chymotrypsin"/>
</dbReference>
<dbReference type="Pfam" id="PF13573">
    <property type="entry name" value="SprB"/>
    <property type="match status" value="6"/>
</dbReference>
<dbReference type="KEGG" id="grl:LPB144_07270"/>
<evidence type="ECO:0000256" key="2">
    <source>
        <dbReference type="ARBA" id="ARBA00022737"/>
    </source>
</evidence>
<dbReference type="GO" id="GO:0004553">
    <property type="term" value="F:hydrolase activity, hydrolyzing O-glycosyl compounds"/>
    <property type="evidence" value="ECO:0007669"/>
    <property type="project" value="UniProtKB-ARBA"/>
</dbReference>
<sequence length="2360" mass="254237">MPMHKITKGSQILYVLIFLCLIILTSSWKNEGKSSSIAITQDSTTDASCPASADGSVSISVGGGVGPYTYAWTEPGFISTSVDINNLQAGTNHEVKVSDDIDPTIVAPDDINVGTDSNSCFATNVDLGEPTTVDNCNCETTSNDAPAQFPLGSTTVTWTVTDDEGNTATDTQIVTVVDDIDPTVITKNIDAFLDANGEVSITPADVDNGSNDNCGIASYSLNKTDFDCDDVGAKTVTLTVTDNSGNSSNANATVTVRDNMAPNAIAKDITVQLDSTGQVNITTTDIDNGSNDNCEIDSISLSQTNFTCSDVGANSVTLTVTDVNGNSSSKTATVTVEDNIAPTAIAKNITVQLDPAGQATITAEEIDNGSDDNCDIQSLSVSPSTFDCSDVGANPVILTVTDVNGNTSTANSTVTIEDSVAPVAFAQNFSVELDSNGQASISVADINNASSDNCEIDTMTLSQTNFDCSNVGSNTVTFTVTDVNGNSDTAEITVTVSDNIKPVITAGTDISVDNDNGQCEATVNVTPATASDNCSVSAPTGTRDDGLALNAPYPIGSTVITWTATDVNSNAAESVTQTVTVTDNEAPVPPSIDDIFWGCEYTVEAPVATDNCSGSITGTTTDPVTYSNSGTYTITWTFTDEYSNTSQITQQVVIDELEVAISKTDVECNGFNTGEINVTATGGVSPYTYSWATLSNGANKTDLPAGDYQITVTDFNGCEVVETITITQPEALSISGSNTGDTSCYEAADGSITAGDVSGGTPPYEYSIDNTTFQSSTSFTGLTAGDYTIFIQDANECALQDFVTVNEPDVLSAELSKTNVLCNGGSSGTITLSNTLGGSGNYEYSIDNTNWQTTPSFEGLTAGNYPVYIRDADATSCVILLNNSFEITEPTVLQASATSTRTTSYGSSTGTATVNATGGTPGYTYAWREAGNAAVITDTKTANNLAAGDYEVTVTDKNGCTLPPIEVTVIDAIYAEVESTTMCSGEEIEEDQIRTAYFRVTDLTAVGGDGNYTYSWDFGEGNTGTGPGEHTVNYNSNGNKTITLTIRDNGGSGETFTLTQDLYVGLCHEPCGQAQNAQFNVDAIYIGDINGNELDLDDPAVCSPAVNKYLFLPVDKNVNMYNPYTEITFRTTNGLTDEFDFQSDSDCRDEDEIDEQPVVNNNDKPNKVGDYIRLTRDPIEYLCGDALEIESFYITYTNVSKKDCLSNNNGFCYSTNDPVTVPTPVYVEATPSPVNCFGQSTGMISAKGTGGYAPYSFNITGENDPYDTPKIFNDLAAGSYTVYIKDSRGNTNSTTVTITQPSSAVTVNEEDFTITQPVCNGETGIAEVEGDGGTPFIDAEGKPYYEYLWNDASETAAAKAENLSPGDYTVTVTDANGCQATKTITIVEPPVLTTPDAGPDQNLNCGIYSTNLQANTPTEGVGTWTIDTANSSAGGVISDDTNPNSQFSAAQGTYSLIWTIANADGSCDQADTVTITIAGECSTLDFDGVDDHVFFDDNYGFTTGSFTIEVWVKPESTTGVQTIFSKRDKSNLTSGGYDLIINSGSPTFRWKGKTATTAKKLTTARWYHLAVIFDGNTAKLYVDGIDVGNASAANPAAISTPFILGAMYDSASPLNPKNYFSGWMEELRIWNSALSQEQLRFMMNQRVEANGSNTKGEVLPMDVPGPLAWNKLIGYYHLSPADNINGETPDISGTPLNGILRNIETDQKNSAPLPYVSEANGSWRNRATWDTNIGGADENWWDVPNGKGINGEYINWNIAQISNDINSAYENIYLLGLISESGELLMDGSVPEKTGNGLTVTKYLKLDGTINLDGQSQLVQTENSILEPNSSGTIEIDQQGTENSFNYNYWSSPVSLRDNTTNNTGFRLNDVLFDGSTSAPGGISYNGQYHWADGNYSGDARISTYWLYSFQGTADDYSEWHRFDQNTLLDPGIGYTMKGTKGYVPLTNQQNYTFKGKPNNGDIIVNIGANQNLLIGNPYPSAIDANMFIEENLGRFNGTIYYWDHFGKEDSHYLEEYVGGYAVMNLAGGVEAATSSDARINNNDTRGNKTPGDYIPVGQGFFVNSTGADNPGPIYFKNEQRAFVREATGDSQFLVQEKPTKKDQATYTKDSRFKIRLKFSSPRGYNRQILVTADSKTTSGYDLGYDAPLIDNIPEDMYWIIDESEFVIQGVPDFNFDRVLPLGVKIADEGEFSIEVEKLENFPKEINIYVHDKETDLYHNITKEAFQTEATTGEYNERYDIVFFEPTEEGEPVEEEEEHTEEEESEEEQAEKPDPILTESWFTTDYLRDSKDLILNNPELTDIKAVEIYSLTGQFIERFQDLPVQRTYNLTIERQLSSAIYIVRIYTANNEYSRKIIVQN</sequence>
<keyword evidence="5" id="KW-0812">Transmembrane</keyword>
<keyword evidence="10" id="KW-1185">Reference proteome</keyword>
<dbReference type="Gene3D" id="2.60.40.10">
    <property type="entry name" value="Immunoglobulins"/>
    <property type="match status" value="4"/>
</dbReference>
<dbReference type="CDD" id="cd00146">
    <property type="entry name" value="PKD"/>
    <property type="match status" value="1"/>
</dbReference>
<name>A0A1L3J534_9FLAO</name>
<dbReference type="PROSITE" id="PS50835">
    <property type="entry name" value="IG_LIKE"/>
    <property type="match status" value="1"/>
</dbReference>
<feature type="compositionally biased region" description="Acidic residues" evidence="4">
    <location>
        <begin position="2246"/>
        <end position="2269"/>
    </location>
</feature>
<evidence type="ECO:0008006" key="11">
    <source>
        <dbReference type="Google" id="ProtNLM"/>
    </source>
</evidence>
<dbReference type="PANTHER" id="PTHR24273">
    <property type="entry name" value="FI04643P-RELATED"/>
    <property type="match status" value="1"/>
</dbReference>
<evidence type="ECO:0000259" key="7">
    <source>
        <dbReference type="PROSITE" id="PS50825"/>
    </source>
</evidence>
<dbReference type="Gene3D" id="2.60.40.740">
    <property type="match status" value="2"/>
</dbReference>
<dbReference type="PROSITE" id="PS50825">
    <property type="entry name" value="HYR"/>
    <property type="match status" value="2"/>
</dbReference>
<evidence type="ECO:0000313" key="9">
    <source>
        <dbReference type="EMBL" id="APG60220.1"/>
    </source>
</evidence>
<evidence type="ECO:0000256" key="3">
    <source>
        <dbReference type="ARBA" id="ARBA00023157"/>
    </source>
</evidence>
<dbReference type="InterPro" id="IPR022409">
    <property type="entry name" value="PKD/Chitinase_dom"/>
</dbReference>
<dbReference type="InterPro" id="IPR003410">
    <property type="entry name" value="HYR_dom"/>
</dbReference>
<keyword evidence="3" id="KW-1015">Disulfide bond</keyword>
<evidence type="ECO:0000256" key="1">
    <source>
        <dbReference type="ARBA" id="ARBA00022729"/>
    </source>
</evidence>
<keyword evidence="5" id="KW-0472">Membrane</keyword>
<protein>
    <recommendedName>
        <fullName evidence="11">HYR domain-containing protein</fullName>
    </recommendedName>
</protein>
<dbReference type="Gene3D" id="2.60.120.200">
    <property type="match status" value="1"/>
</dbReference>
<dbReference type="InterPro" id="IPR013783">
    <property type="entry name" value="Ig-like_fold"/>
</dbReference>
<reference evidence="9 10" key="1">
    <citation type="submission" date="2016-11" db="EMBL/GenBank/DDBJ databases">
        <title>Gramella sp. LPB0144 isolated from marine environment.</title>
        <authorList>
            <person name="Kim E."/>
            <person name="Yi H."/>
        </authorList>
    </citation>
    <scope>NUCLEOTIDE SEQUENCE [LARGE SCALE GENOMIC DNA]</scope>
    <source>
        <strain evidence="9 10">LPB0144</strain>
    </source>
</reference>
<dbReference type="InterPro" id="IPR013320">
    <property type="entry name" value="ConA-like_dom_sf"/>
</dbReference>
<dbReference type="PROSITE" id="PS50093">
    <property type="entry name" value="PKD"/>
    <property type="match status" value="1"/>
</dbReference>
<keyword evidence="1" id="KW-0732">Signal</keyword>
<feature type="domain" description="HYR" evidence="7">
    <location>
        <begin position="98"/>
        <end position="178"/>
    </location>
</feature>
<evidence type="ECO:0000256" key="4">
    <source>
        <dbReference type="SAM" id="MobiDB-lite"/>
    </source>
</evidence>
<evidence type="ECO:0000256" key="5">
    <source>
        <dbReference type="SAM" id="Phobius"/>
    </source>
</evidence>
<gene>
    <name evidence="9" type="ORF">LPB144_07270</name>
</gene>
<dbReference type="OrthoDB" id="2582440at2"/>